<dbReference type="InterPro" id="IPR002130">
    <property type="entry name" value="Cyclophilin-type_PPIase_dom"/>
</dbReference>
<keyword evidence="4" id="KW-0732">Signal</keyword>
<comment type="function">
    <text evidence="4">PPIases accelerate the folding of proteins. It catalyzes the cis-trans isomerization of proline imidic peptide bonds in oligopeptides.</text>
</comment>
<feature type="domain" description="PPIase cyclophilin-type" evidence="5">
    <location>
        <begin position="77"/>
        <end position="217"/>
    </location>
</feature>
<dbReference type="EMBL" id="CP020465">
    <property type="protein sequence ID" value="ASP47080.1"/>
    <property type="molecule type" value="Genomic_DNA"/>
</dbReference>
<evidence type="ECO:0000259" key="5">
    <source>
        <dbReference type="PROSITE" id="PS50072"/>
    </source>
</evidence>
<dbReference type="PROSITE" id="PS00170">
    <property type="entry name" value="CSA_PPIASE_1"/>
    <property type="match status" value="1"/>
</dbReference>
<evidence type="ECO:0000256" key="1">
    <source>
        <dbReference type="ARBA" id="ARBA00007365"/>
    </source>
</evidence>
<dbReference type="SUPFAM" id="SSF50891">
    <property type="entry name" value="Cyclophilin-like"/>
    <property type="match status" value="1"/>
</dbReference>
<feature type="signal peptide" evidence="4">
    <location>
        <begin position="1"/>
        <end position="32"/>
    </location>
</feature>
<evidence type="ECO:0000313" key="7">
    <source>
        <dbReference type="Proteomes" id="UP000202259"/>
    </source>
</evidence>
<dbReference type="InterPro" id="IPR044666">
    <property type="entry name" value="Cyclophilin_A-like"/>
</dbReference>
<dbReference type="KEGG" id="cber:B5D82_04415"/>
<dbReference type="AlphaFoldDB" id="A0A222G5L8"/>
<dbReference type="Proteomes" id="UP000202259">
    <property type="component" value="Chromosome"/>
</dbReference>
<proteinExistence type="inferred from homology"/>
<dbReference type="PRINTS" id="PR00153">
    <property type="entry name" value="CSAPPISMRASE"/>
</dbReference>
<dbReference type="PROSITE" id="PS50072">
    <property type="entry name" value="CSA_PPIASE_2"/>
    <property type="match status" value="1"/>
</dbReference>
<dbReference type="InterPro" id="IPR029000">
    <property type="entry name" value="Cyclophilin-like_dom_sf"/>
</dbReference>
<keyword evidence="3 4" id="KW-0413">Isomerase</keyword>
<gene>
    <name evidence="6" type="ORF">B5D82_04415</name>
</gene>
<sequence length="220" mass="24434">MLKSHLPSLKKYLITMLLIVLTGCFNSDPAVEAVNAYVEKQKIDKTQNDWKTKLEKPEIVTFNPEAQYFWDLETTEGKLVVKLLPETAPMHATSTLYLTKLGFYDDLIFHRVIYKFMAQGGDPLGNGRGDPGYKYAGEFEGALSHDKPGLLSMANSGPNTDGSQFFLTFAATPWLDGKHTIFGEVVEGLDTTLPAIESLGSRSGRTQKEVKIIKATIRVE</sequence>
<evidence type="ECO:0000256" key="4">
    <source>
        <dbReference type="RuleBase" id="RU363019"/>
    </source>
</evidence>
<dbReference type="EC" id="5.2.1.8" evidence="4"/>
<dbReference type="Pfam" id="PF00160">
    <property type="entry name" value="Pro_isomerase"/>
    <property type="match status" value="1"/>
</dbReference>
<protein>
    <recommendedName>
        <fullName evidence="4">Peptidyl-prolyl cis-trans isomerase</fullName>
        <shortName evidence="4">PPIase</shortName>
        <ecNumber evidence="4">5.2.1.8</ecNumber>
    </recommendedName>
</protein>
<dbReference type="Gene3D" id="2.40.100.10">
    <property type="entry name" value="Cyclophilin-like"/>
    <property type="match status" value="1"/>
</dbReference>
<evidence type="ECO:0000256" key="2">
    <source>
        <dbReference type="ARBA" id="ARBA00023110"/>
    </source>
</evidence>
<dbReference type="PROSITE" id="PS51257">
    <property type="entry name" value="PROKAR_LIPOPROTEIN"/>
    <property type="match status" value="1"/>
</dbReference>
<dbReference type="PANTHER" id="PTHR45625:SF4">
    <property type="entry name" value="PEPTIDYLPROLYL ISOMERASE DOMAIN AND WD REPEAT-CONTAINING PROTEIN 1"/>
    <property type="match status" value="1"/>
</dbReference>
<reference evidence="6 7" key="1">
    <citation type="submission" date="2017-08" db="EMBL/GenBank/DDBJ databases">
        <title>Complete genome of Colwellia sp. NB097-1, a psychrophile bacterium ioslated from Bering Sea.</title>
        <authorList>
            <person name="Chen X."/>
        </authorList>
    </citation>
    <scope>NUCLEOTIDE SEQUENCE [LARGE SCALE GENOMIC DNA]</scope>
    <source>
        <strain evidence="6 7">NB097-1</strain>
    </source>
</reference>
<organism evidence="6 7">
    <name type="scientific">Cognaticolwellia beringensis</name>
    <dbReference type="NCBI Taxonomy" id="1967665"/>
    <lineage>
        <taxon>Bacteria</taxon>
        <taxon>Pseudomonadati</taxon>
        <taxon>Pseudomonadota</taxon>
        <taxon>Gammaproteobacteria</taxon>
        <taxon>Alteromonadales</taxon>
        <taxon>Colwelliaceae</taxon>
        <taxon>Cognaticolwellia</taxon>
    </lineage>
</organism>
<dbReference type="OrthoDB" id="9807797at2"/>
<name>A0A222G5L8_9GAMM</name>
<dbReference type="PANTHER" id="PTHR45625">
    <property type="entry name" value="PEPTIDYL-PROLYL CIS-TRANS ISOMERASE-RELATED"/>
    <property type="match status" value="1"/>
</dbReference>
<comment type="catalytic activity">
    <reaction evidence="4">
        <text>[protein]-peptidylproline (omega=180) = [protein]-peptidylproline (omega=0)</text>
        <dbReference type="Rhea" id="RHEA:16237"/>
        <dbReference type="Rhea" id="RHEA-COMP:10747"/>
        <dbReference type="Rhea" id="RHEA-COMP:10748"/>
        <dbReference type="ChEBI" id="CHEBI:83833"/>
        <dbReference type="ChEBI" id="CHEBI:83834"/>
        <dbReference type="EC" id="5.2.1.8"/>
    </reaction>
</comment>
<feature type="chain" id="PRO_5011828792" description="Peptidyl-prolyl cis-trans isomerase" evidence="4">
    <location>
        <begin position="33"/>
        <end position="220"/>
    </location>
</feature>
<dbReference type="CDD" id="cd00317">
    <property type="entry name" value="cyclophilin"/>
    <property type="match status" value="1"/>
</dbReference>
<dbReference type="GO" id="GO:0006457">
    <property type="term" value="P:protein folding"/>
    <property type="evidence" value="ECO:0007669"/>
    <property type="project" value="InterPro"/>
</dbReference>
<dbReference type="InterPro" id="IPR020892">
    <property type="entry name" value="Cyclophilin-type_PPIase_CS"/>
</dbReference>
<keyword evidence="7" id="KW-1185">Reference proteome</keyword>
<evidence type="ECO:0000256" key="3">
    <source>
        <dbReference type="ARBA" id="ARBA00023235"/>
    </source>
</evidence>
<accession>A0A222G5L8</accession>
<comment type="similarity">
    <text evidence="1 4">Belongs to the cyclophilin-type PPIase family.</text>
</comment>
<evidence type="ECO:0000313" key="6">
    <source>
        <dbReference type="EMBL" id="ASP47080.1"/>
    </source>
</evidence>
<dbReference type="GO" id="GO:0003755">
    <property type="term" value="F:peptidyl-prolyl cis-trans isomerase activity"/>
    <property type="evidence" value="ECO:0007669"/>
    <property type="project" value="UniProtKB-UniRule"/>
</dbReference>
<keyword evidence="2 4" id="KW-0697">Rotamase</keyword>